<feature type="compositionally biased region" description="Pro residues" evidence="1">
    <location>
        <begin position="68"/>
        <end position="86"/>
    </location>
</feature>
<feature type="compositionally biased region" description="Pro residues" evidence="1">
    <location>
        <begin position="164"/>
        <end position="178"/>
    </location>
</feature>
<dbReference type="Proteomes" id="UP000076722">
    <property type="component" value="Unassembled WGS sequence"/>
</dbReference>
<proteinExistence type="predicted"/>
<dbReference type="AlphaFoldDB" id="A0A164T9S7"/>
<evidence type="ECO:0000256" key="1">
    <source>
        <dbReference type="SAM" id="MobiDB-lite"/>
    </source>
</evidence>
<evidence type="ECO:0000313" key="2">
    <source>
        <dbReference type="EMBL" id="KZS92186.1"/>
    </source>
</evidence>
<name>A0A164T9S7_9AGAM</name>
<keyword evidence="3" id="KW-1185">Reference proteome</keyword>
<dbReference type="EMBL" id="KV419411">
    <property type="protein sequence ID" value="KZS92186.1"/>
    <property type="molecule type" value="Genomic_DNA"/>
</dbReference>
<feature type="compositionally biased region" description="Low complexity" evidence="1">
    <location>
        <begin position="87"/>
        <end position="110"/>
    </location>
</feature>
<feature type="compositionally biased region" description="Pro residues" evidence="1">
    <location>
        <begin position="200"/>
        <end position="212"/>
    </location>
</feature>
<accession>A0A164T9S7</accession>
<protein>
    <submittedName>
        <fullName evidence="2">Uncharacterized protein</fullName>
    </submittedName>
</protein>
<sequence>MSSSGYGSSNSPSHPGNPYGLPGEDSDDRYGDNEPSTLEASGPYRARGPRKPYTGGPRAPAPFGVPAQPLPPPHHGGIPQMPPPGAYPQSYPSPNLPLNSPFSSASSPSGYPGGNVPPAQYPQPFPGQYPSQIPGGAQIPGGNPQYPAYGQPQPTPGRYSSQLPPQPYGQPIPPPLSNSPPFSNSPQFPPGPGAGGQYSFPPPPGPFGGPRY</sequence>
<reference evidence="2 3" key="1">
    <citation type="journal article" date="2016" name="Mol. Biol. Evol.">
        <title>Comparative Genomics of Early-Diverging Mushroom-Forming Fungi Provides Insights into the Origins of Lignocellulose Decay Capabilities.</title>
        <authorList>
            <person name="Nagy L.G."/>
            <person name="Riley R."/>
            <person name="Tritt A."/>
            <person name="Adam C."/>
            <person name="Daum C."/>
            <person name="Floudas D."/>
            <person name="Sun H."/>
            <person name="Yadav J.S."/>
            <person name="Pangilinan J."/>
            <person name="Larsson K.H."/>
            <person name="Matsuura K."/>
            <person name="Barry K."/>
            <person name="Labutti K."/>
            <person name="Kuo R."/>
            <person name="Ohm R.A."/>
            <person name="Bhattacharya S.S."/>
            <person name="Shirouzu T."/>
            <person name="Yoshinaga Y."/>
            <person name="Martin F.M."/>
            <person name="Grigoriev I.V."/>
            <person name="Hibbett D.S."/>
        </authorList>
    </citation>
    <scope>NUCLEOTIDE SEQUENCE [LARGE SCALE GENOMIC DNA]</scope>
    <source>
        <strain evidence="2 3">HHB9708</strain>
    </source>
</reference>
<evidence type="ECO:0000313" key="3">
    <source>
        <dbReference type="Proteomes" id="UP000076722"/>
    </source>
</evidence>
<gene>
    <name evidence="2" type="ORF">SISNIDRAFT_550622</name>
</gene>
<organism evidence="2 3">
    <name type="scientific">Sistotremastrum niveocremeum HHB9708</name>
    <dbReference type="NCBI Taxonomy" id="1314777"/>
    <lineage>
        <taxon>Eukaryota</taxon>
        <taxon>Fungi</taxon>
        <taxon>Dikarya</taxon>
        <taxon>Basidiomycota</taxon>
        <taxon>Agaricomycotina</taxon>
        <taxon>Agaricomycetes</taxon>
        <taxon>Sistotremastrales</taxon>
        <taxon>Sistotremastraceae</taxon>
        <taxon>Sertulicium</taxon>
        <taxon>Sertulicium niveocremeum</taxon>
    </lineage>
</organism>
<feature type="compositionally biased region" description="Low complexity" evidence="1">
    <location>
        <begin position="1"/>
        <end position="20"/>
    </location>
</feature>
<feature type="region of interest" description="Disordered" evidence="1">
    <location>
        <begin position="1"/>
        <end position="212"/>
    </location>
</feature>